<keyword evidence="7 8" id="KW-0472">Membrane</keyword>
<feature type="transmembrane region" description="Helical" evidence="8">
    <location>
        <begin position="399"/>
        <end position="425"/>
    </location>
</feature>
<feature type="transmembrane region" description="Helical" evidence="8">
    <location>
        <begin position="58"/>
        <end position="75"/>
    </location>
</feature>
<feature type="transmembrane region" description="Helical" evidence="8">
    <location>
        <begin position="281"/>
        <end position="303"/>
    </location>
</feature>
<dbReference type="PANTHER" id="PTHR30003:SF0">
    <property type="entry name" value="GLYCOLATE PERMEASE GLCA-RELATED"/>
    <property type="match status" value="1"/>
</dbReference>
<comment type="caution">
    <text evidence="9">The sequence shown here is derived from an EMBL/GenBank/DDBJ whole genome shotgun (WGS) entry which is preliminary data.</text>
</comment>
<dbReference type="Proteomes" id="UP001589858">
    <property type="component" value="Unassembled WGS sequence"/>
</dbReference>
<keyword evidence="5 8" id="KW-0812">Transmembrane</keyword>
<reference evidence="9 10" key="1">
    <citation type="submission" date="2024-09" db="EMBL/GenBank/DDBJ databases">
        <authorList>
            <person name="Sun Q."/>
            <person name="Mori K."/>
        </authorList>
    </citation>
    <scope>NUCLEOTIDE SEQUENCE [LARGE SCALE GENOMIC DNA]</scope>
    <source>
        <strain evidence="9 10">CICC 11035S</strain>
    </source>
</reference>
<evidence type="ECO:0000313" key="9">
    <source>
        <dbReference type="EMBL" id="MFC0686188.1"/>
    </source>
</evidence>
<evidence type="ECO:0000256" key="1">
    <source>
        <dbReference type="ARBA" id="ARBA00004651"/>
    </source>
</evidence>
<dbReference type="Pfam" id="PF02652">
    <property type="entry name" value="Lactate_perm"/>
    <property type="match status" value="2"/>
</dbReference>
<gene>
    <name evidence="9" type="ORF">ACFFF8_16485</name>
</gene>
<keyword evidence="4" id="KW-1003">Cell membrane</keyword>
<name>A0ABV6SDP9_9SPHN</name>
<feature type="transmembrane region" description="Helical" evidence="8">
    <location>
        <begin position="362"/>
        <end position="387"/>
    </location>
</feature>
<keyword evidence="6 8" id="KW-1133">Transmembrane helix</keyword>
<dbReference type="InterPro" id="IPR003804">
    <property type="entry name" value="Lactate_perm"/>
</dbReference>
<feature type="transmembrane region" description="Helical" evidence="8">
    <location>
        <begin position="117"/>
        <end position="134"/>
    </location>
</feature>
<keyword evidence="8" id="KW-0997">Cell inner membrane</keyword>
<evidence type="ECO:0000256" key="8">
    <source>
        <dbReference type="RuleBase" id="RU365092"/>
    </source>
</evidence>
<evidence type="ECO:0000313" key="10">
    <source>
        <dbReference type="Proteomes" id="UP001589858"/>
    </source>
</evidence>
<feature type="transmembrane region" description="Helical" evidence="8">
    <location>
        <begin position="323"/>
        <end position="341"/>
    </location>
</feature>
<feature type="transmembrane region" description="Helical" evidence="8">
    <location>
        <begin position="141"/>
        <end position="160"/>
    </location>
</feature>
<evidence type="ECO:0000256" key="5">
    <source>
        <dbReference type="ARBA" id="ARBA00022692"/>
    </source>
</evidence>
<evidence type="ECO:0000256" key="4">
    <source>
        <dbReference type="ARBA" id="ARBA00022475"/>
    </source>
</evidence>
<feature type="transmembrane region" description="Helical" evidence="8">
    <location>
        <begin position="220"/>
        <end position="238"/>
    </location>
</feature>
<keyword evidence="10" id="KW-1185">Reference proteome</keyword>
<sequence>MTALAILPIALLVVLMTGLRWSAAAAGSLAAVIAAIVAVVGFQFGETPADLAGPVLEAGFTAATILWIIFPALSIHEYQTRIGATAVIGEWLASISRDPAATALLLGWFFAMFLEGASGFGTPIAIVAPMLVALGVPPARAVLVALLGHVAGVSFGAVGAPMVPLLEAGLFDARRLSLEILVLHACLGWMFAQLVVTYAIGGGARGLFAGRATGAARRTALMAAVCFFAAAALVAALAGAELPTLGGALLGGGLFAAWLRRGRAGAPRSGPAGREVVMAGLPYVVLVALILVSRLVPPLQAALRTFRIEWSYGHGFGEVMLPLYHPGTMLFLALLGTALAHRASPRQVGASMLAALRRLPQVGIALVAVLTLARFMVHGGMIDALAVGATTLFGRAWPLAVPLVGALGSFVTGSGTASNIIFANFQIAAADAVRLPHGLALAGQSVGAAVGNIMAPHNIVAGTATVGLVGREGETLARTVPVCLAYVALAGGLVFTVQALLP</sequence>
<comment type="function">
    <text evidence="8">Uptake of L-lactate across the membrane. Can also transport D-lactate and glycolate.</text>
</comment>
<feature type="transmembrane region" description="Helical" evidence="8">
    <location>
        <begin position="244"/>
        <end position="260"/>
    </location>
</feature>
<feature type="transmembrane region" description="Helical" evidence="8">
    <location>
        <begin position="480"/>
        <end position="501"/>
    </location>
</feature>
<evidence type="ECO:0000256" key="3">
    <source>
        <dbReference type="ARBA" id="ARBA00022448"/>
    </source>
</evidence>
<comment type="subcellular location">
    <subcellularLocation>
        <location evidence="8">Cell inner membrane</location>
        <topology evidence="8">Multi-pass membrane protein</topology>
    </subcellularLocation>
    <subcellularLocation>
        <location evidence="1">Cell membrane</location>
        <topology evidence="1">Multi-pass membrane protein</topology>
    </subcellularLocation>
</comment>
<evidence type="ECO:0000256" key="6">
    <source>
        <dbReference type="ARBA" id="ARBA00022989"/>
    </source>
</evidence>
<keyword evidence="3 8" id="KW-0813">Transport</keyword>
<proteinExistence type="inferred from homology"/>
<evidence type="ECO:0000256" key="2">
    <source>
        <dbReference type="ARBA" id="ARBA00010100"/>
    </source>
</evidence>
<dbReference type="EMBL" id="JBHLTM010000061">
    <property type="protein sequence ID" value="MFC0686188.1"/>
    <property type="molecule type" value="Genomic_DNA"/>
</dbReference>
<feature type="transmembrane region" description="Helical" evidence="8">
    <location>
        <begin position="87"/>
        <end position="111"/>
    </location>
</feature>
<protein>
    <recommendedName>
        <fullName evidence="8">L-lactate permease</fullName>
    </recommendedName>
</protein>
<evidence type="ECO:0000256" key="7">
    <source>
        <dbReference type="ARBA" id="ARBA00023136"/>
    </source>
</evidence>
<comment type="similarity">
    <text evidence="2 8">Belongs to the lactate permease family.</text>
</comment>
<organism evidence="9 10">
    <name type="scientific">Novosphingobium clariflavum</name>
    <dbReference type="NCBI Taxonomy" id="2029884"/>
    <lineage>
        <taxon>Bacteria</taxon>
        <taxon>Pseudomonadati</taxon>
        <taxon>Pseudomonadota</taxon>
        <taxon>Alphaproteobacteria</taxon>
        <taxon>Sphingomonadales</taxon>
        <taxon>Sphingomonadaceae</taxon>
        <taxon>Novosphingobium</taxon>
    </lineage>
</organism>
<feature type="transmembrane region" description="Helical" evidence="8">
    <location>
        <begin position="180"/>
        <end position="200"/>
    </location>
</feature>
<accession>A0ABV6SDP9</accession>
<dbReference type="PANTHER" id="PTHR30003">
    <property type="entry name" value="L-LACTATE PERMEASE"/>
    <property type="match status" value="1"/>
</dbReference>
<dbReference type="RefSeq" id="WP_267218898.1">
    <property type="nucleotide sequence ID" value="NZ_JAPCWC010000002.1"/>
</dbReference>